<comment type="caution">
    <text evidence="2">The sequence shown here is derived from an EMBL/GenBank/DDBJ whole genome shotgun (WGS) entry which is preliminary data.</text>
</comment>
<protein>
    <recommendedName>
        <fullName evidence="1">Helix-turn-helix domain-containing protein</fullName>
    </recommendedName>
</protein>
<sequence length="211" mass="24626">MPSDCPSKHAGHNRCQDKTKASEYASLNTGLYGRTAMGTRMAPSYANLFIMGKLEQSAIENDPFKPYVWWRFIDDIFMVWTEGEEHLQTFLHHLNSIHPTIKFTHEYSNSSHQSLQFLDVHVYLDNSPVETDLHTNPTDKHQYLLKTSCHPAHTKRTITFSLALRLRRICSCTDDFFNKRCTELINFLELRGYSRHFVKKEINRTRIISTS</sequence>
<accession>A0ABN8LAF0</accession>
<evidence type="ECO:0000313" key="3">
    <source>
        <dbReference type="Proteomes" id="UP001159427"/>
    </source>
</evidence>
<keyword evidence="3" id="KW-1185">Reference proteome</keyword>
<reference evidence="2 3" key="1">
    <citation type="submission" date="2022-05" db="EMBL/GenBank/DDBJ databases">
        <authorList>
            <consortium name="Genoscope - CEA"/>
            <person name="William W."/>
        </authorList>
    </citation>
    <scope>NUCLEOTIDE SEQUENCE [LARGE SCALE GENOMIC DNA]</scope>
</reference>
<gene>
    <name evidence="2" type="ORF">PEVE_00033560</name>
</gene>
<evidence type="ECO:0000259" key="1">
    <source>
        <dbReference type="Pfam" id="PF26215"/>
    </source>
</evidence>
<dbReference type="Pfam" id="PF26215">
    <property type="entry name" value="HTH_animal"/>
    <property type="match status" value="1"/>
</dbReference>
<name>A0ABN8LAF0_9CNID</name>
<dbReference type="Proteomes" id="UP001159427">
    <property type="component" value="Unassembled WGS sequence"/>
</dbReference>
<dbReference type="PANTHER" id="PTHR21301">
    <property type="entry name" value="REVERSE TRANSCRIPTASE"/>
    <property type="match status" value="1"/>
</dbReference>
<dbReference type="PANTHER" id="PTHR21301:SF10">
    <property type="entry name" value="REVERSE TRANSCRIPTASE DOMAIN-CONTAINING PROTEIN"/>
    <property type="match status" value="1"/>
</dbReference>
<dbReference type="InterPro" id="IPR058912">
    <property type="entry name" value="HTH_animal"/>
</dbReference>
<evidence type="ECO:0000313" key="2">
    <source>
        <dbReference type="EMBL" id="CAH3014063.1"/>
    </source>
</evidence>
<feature type="domain" description="Helix-turn-helix" evidence="1">
    <location>
        <begin position="142"/>
        <end position="203"/>
    </location>
</feature>
<proteinExistence type="predicted"/>
<dbReference type="EMBL" id="CALNXI010000005">
    <property type="protein sequence ID" value="CAH3014063.1"/>
    <property type="molecule type" value="Genomic_DNA"/>
</dbReference>
<organism evidence="2 3">
    <name type="scientific">Porites evermanni</name>
    <dbReference type="NCBI Taxonomy" id="104178"/>
    <lineage>
        <taxon>Eukaryota</taxon>
        <taxon>Metazoa</taxon>
        <taxon>Cnidaria</taxon>
        <taxon>Anthozoa</taxon>
        <taxon>Hexacorallia</taxon>
        <taxon>Scleractinia</taxon>
        <taxon>Fungiina</taxon>
        <taxon>Poritidae</taxon>
        <taxon>Porites</taxon>
    </lineage>
</organism>